<dbReference type="EMBL" id="GBRH01192217">
    <property type="protein sequence ID" value="JAE05679.1"/>
    <property type="molecule type" value="Transcribed_RNA"/>
</dbReference>
<accession>A0A0A9F3A7</accession>
<proteinExistence type="predicted"/>
<name>A0A0A9F3A7_ARUDO</name>
<reference evidence="1" key="1">
    <citation type="submission" date="2014-09" db="EMBL/GenBank/DDBJ databases">
        <authorList>
            <person name="Magalhaes I.L.F."/>
            <person name="Oliveira U."/>
            <person name="Santos F.R."/>
            <person name="Vidigal T.H.D.A."/>
            <person name="Brescovit A.D."/>
            <person name="Santos A.J."/>
        </authorList>
    </citation>
    <scope>NUCLEOTIDE SEQUENCE</scope>
    <source>
        <tissue evidence="1">Shoot tissue taken approximately 20 cm above the soil surface</tissue>
    </source>
</reference>
<organism evidence="1">
    <name type="scientific">Arundo donax</name>
    <name type="common">Giant reed</name>
    <name type="synonym">Donax arundinaceus</name>
    <dbReference type="NCBI Taxonomy" id="35708"/>
    <lineage>
        <taxon>Eukaryota</taxon>
        <taxon>Viridiplantae</taxon>
        <taxon>Streptophyta</taxon>
        <taxon>Embryophyta</taxon>
        <taxon>Tracheophyta</taxon>
        <taxon>Spermatophyta</taxon>
        <taxon>Magnoliopsida</taxon>
        <taxon>Liliopsida</taxon>
        <taxon>Poales</taxon>
        <taxon>Poaceae</taxon>
        <taxon>PACMAD clade</taxon>
        <taxon>Arundinoideae</taxon>
        <taxon>Arundineae</taxon>
        <taxon>Arundo</taxon>
    </lineage>
</organism>
<evidence type="ECO:0000313" key="1">
    <source>
        <dbReference type="EMBL" id="JAE05679.1"/>
    </source>
</evidence>
<dbReference type="AlphaFoldDB" id="A0A0A9F3A7"/>
<sequence length="32" mass="3654">MQKCKLTDVAAWPGLRFEYLSMASLCLIEKAH</sequence>
<protein>
    <submittedName>
        <fullName evidence="1">Uncharacterized protein</fullName>
    </submittedName>
</protein>
<reference evidence="1" key="2">
    <citation type="journal article" date="2015" name="Data Brief">
        <title>Shoot transcriptome of the giant reed, Arundo donax.</title>
        <authorList>
            <person name="Barrero R.A."/>
            <person name="Guerrero F.D."/>
            <person name="Moolhuijzen P."/>
            <person name="Goolsby J.A."/>
            <person name="Tidwell J."/>
            <person name="Bellgard S.E."/>
            <person name="Bellgard M.I."/>
        </authorList>
    </citation>
    <scope>NUCLEOTIDE SEQUENCE</scope>
    <source>
        <tissue evidence="1">Shoot tissue taken approximately 20 cm above the soil surface</tissue>
    </source>
</reference>